<dbReference type="PROSITE" id="PS50977">
    <property type="entry name" value="HTH_TETR_2"/>
    <property type="match status" value="1"/>
</dbReference>
<dbReference type="Proteomes" id="UP000198614">
    <property type="component" value="Unassembled WGS sequence"/>
</dbReference>
<dbReference type="SUPFAM" id="SSF48498">
    <property type="entry name" value="Tetracyclin repressor-like, C-terminal domain"/>
    <property type="match status" value="1"/>
</dbReference>
<keyword evidence="1" id="KW-0805">Transcription regulation</keyword>
<evidence type="ECO:0000256" key="1">
    <source>
        <dbReference type="ARBA" id="ARBA00023015"/>
    </source>
</evidence>
<evidence type="ECO:0000256" key="3">
    <source>
        <dbReference type="ARBA" id="ARBA00023163"/>
    </source>
</evidence>
<dbReference type="InterPro" id="IPR050109">
    <property type="entry name" value="HTH-type_TetR-like_transc_reg"/>
</dbReference>
<dbReference type="PRINTS" id="PR00455">
    <property type="entry name" value="HTHTETR"/>
</dbReference>
<organism evidence="6 7">
    <name type="scientific">Streptomyces griseoaurantiacus</name>
    <dbReference type="NCBI Taxonomy" id="68213"/>
    <lineage>
        <taxon>Bacteria</taxon>
        <taxon>Bacillati</taxon>
        <taxon>Actinomycetota</taxon>
        <taxon>Actinomycetes</taxon>
        <taxon>Kitasatosporales</taxon>
        <taxon>Streptomycetaceae</taxon>
        <taxon>Streptomyces</taxon>
        <taxon>Streptomyces aurantiacus group</taxon>
    </lineage>
</organism>
<dbReference type="AlphaFoldDB" id="A0A1G7VKA6"/>
<dbReference type="InterPro" id="IPR049445">
    <property type="entry name" value="TetR_SbtR-like_C"/>
</dbReference>
<dbReference type="PANTHER" id="PTHR30055:SF234">
    <property type="entry name" value="HTH-TYPE TRANSCRIPTIONAL REGULATOR BETI"/>
    <property type="match status" value="1"/>
</dbReference>
<evidence type="ECO:0000256" key="2">
    <source>
        <dbReference type="ARBA" id="ARBA00023125"/>
    </source>
</evidence>
<accession>A0A1G7VKA6</accession>
<evidence type="ECO:0000256" key="4">
    <source>
        <dbReference type="PROSITE-ProRule" id="PRU00335"/>
    </source>
</evidence>
<dbReference type="InterPro" id="IPR009057">
    <property type="entry name" value="Homeodomain-like_sf"/>
</dbReference>
<dbReference type="PANTHER" id="PTHR30055">
    <property type="entry name" value="HTH-TYPE TRANSCRIPTIONAL REGULATOR RUTR"/>
    <property type="match status" value="1"/>
</dbReference>
<evidence type="ECO:0000259" key="5">
    <source>
        <dbReference type="PROSITE" id="PS50977"/>
    </source>
</evidence>
<feature type="domain" description="HTH tetR-type" evidence="5">
    <location>
        <begin position="16"/>
        <end position="75"/>
    </location>
</feature>
<reference evidence="6 7" key="1">
    <citation type="submission" date="2016-10" db="EMBL/GenBank/DDBJ databases">
        <authorList>
            <person name="de Groot N.N."/>
        </authorList>
    </citation>
    <scope>NUCLEOTIDE SEQUENCE [LARGE SCALE GENOMIC DNA]</scope>
    <source>
        <strain evidence="6 7">CGMCC 4.1859</strain>
    </source>
</reference>
<dbReference type="SUPFAM" id="SSF46689">
    <property type="entry name" value="Homeodomain-like"/>
    <property type="match status" value="1"/>
</dbReference>
<dbReference type="GO" id="GO:0000976">
    <property type="term" value="F:transcription cis-regulatory region binding"/>
    <property type="evidence" value="ECO:0007669"/>
    <property type="project" value="TreeGrafter"/>
</dbReference>
<feature type="DNA-binding region" description="H-T-H motif" evidence="4">
    <location>
        <begin position="38"/>
        <end position="57"/>
    </location>
</feature>
<dbReference type="InterPro" id="IPR001647">
    <property type="entry name" value="HTH_TetR"/>
</dbReference>
<keyword evidence="3" id="KW-0804">Transcription</keyword>
<dbReference type="Pfam" id="PF21597">
    <property type="entry name" value="TetR_C_43"/>
    <property type="match status" value="1"/>
</dbReference>
<proteinExistence type="predicted"/>
<dbReference type="Gene3D" id="1.10.357.10">
    <property type="entry name" value="Tetracycline Repressor, domain 2"/>
    <property type="match status" value="1"/>
</dbReference>
<dbReference type="EMBL" id="FNAX01000023">
    <property type="protein sequence ID" value="SDG60184.1"/>
    <property type="molecule type" value="Genomic_DNA"/>
</dbReference>
<evidence type="ECO:0000313" key="6">
    <source>
        <dbReference type="EMBL" id="SDG60184.1"/>
    </source>
</evidence>
<dbReference type="Pfam" id="PF00440">
    <property type="entry name" value="TetR_N"/>
    <property type="match status" value="1"/>
</dbReference>
<protein>
    <submittedName>
        <fullName evidence="6">Transcriptional regulator, TetR family</fullName>
    </submittedName>
</protein>
<dbReference type="GO" id="GO:0003700">
    <property type="term" value="F:DNA-binding transcription factor activity"/>
    <property type="evidence" value="ECO:0007669"/>
    <property type="project" value="TreeGrafter"/>
</dbReference>
<dbReference type="OrthoDB" id="9795011at2"/>
<evidence type="ECO:0000313" key="7">
    <source>
        <dbReference type="Proteomes" id="UP000198614"/>
    </source>
</evidence>
<dbReference type="InterPro" id="IPR036271">
    <property type="entry name" value="Tet_transcr_reg_TetR-rel_C_sf"/>
</dbReference>
<keyword evidence="2 4" id="KW-0238">DNA-binding</keyword>
<name>A0A1G7VKA6_9ACTN</name>
<gene>
    <name evidence="6" type="ORF">SAMN05216260_12385</name>
</gene>
<sequence>MSPAQPVARKPRADVARNRARILDTALRHFTEHGVGTSLEALAKDAGVGPATLYRHFPTREALLAAALDVRGEALLARLEPLQALARSDADEGLRQWLLALEGYLNTFSGLPEPVLAALASHNSPLAANCERLVKLTDDFLRAAQRDGTARPTVRARDLFLSALFLAWTDRAPLGEDALPTLRELLETGYSTR</sequence>